<evidence type="ECO:0000313" key="9">
    <source>
        <dbReference type="Proteomes" id="UP000078596"/>
    </source>
</evidence>
<keyword evidence="9" id="KW-1185">Reference proteome</keyword>
<evidence type="ECO:0000259" key="7">
    <source>
        <dbReference type="Pfam" id="PF01593"/>
    </source>
</evidence>
<comment type="cofactor">
    <cofactor evidence="1">
        <name>FAD</name>
        <dbReference type="ChEBI" id="CHEBI:57692"/>
    </cofactor>
</comment>
<dbReference type="InterPro" id="IPR004572">
    <property type="entry name" value="Protoporphyrinogen_oxidase"/>
</dbReference>
<sequence>MSGLSAAYHLIKTGRRVRVLEAAERPGGAVGTRRVDGWQFETGPNTLMRSPPLNALLSELDLETAAINANALAKKRFVVKNGHPVALPGGPLDLLTSPLFGLGDLLHLAREPWIKPAETEETLAQFVRRRLGQGFLDWAVDPFVSGVYAGDPERLSVQAATPKIHALEQAYGSLIRGGLAKMKSARAQRANGAPPDKKGLISFPEGMTTLVDRLAELIRQSALGDIQTASPIAALERGSGGSWVAHPPTGSPIAAREIVLAVPAFAAARLLAPHNPELARLLDEIEYPAVTAVVLGFDRGRVAHPLNGFGMLIPGREQRQTLGVLFSSTLFPNRAPEGKVLLTAFIGGRRRPEAAEGDDDTLVGRVLADLAPLLGIQGAAEFAQVQRWPKAIPQYELGHLDRLRAIETENARLPGLYLTGNWKSGIAVGDCLQSGSKLATTLNPL</sequence>
<evidence type="ECO:0000256" key="1">
    <source>
        <dbReference type="ARBA" id="ARBA00001974"/>
    </source>
</evidence>
<name>A0A191ZKY6_9GAMM</name>
<dbReference type="InterPro" id="IPR050464">
    <property type="entry name" value="Zeta_carotene_desat/Oxidored"/>
</dbReference>
<evidence type="ECO:0000256" key="6">
    <source>
        <dbReference type="ARBA" id="ARBA00023444"/>
    </source>
</evidence>
<dbReference type="PANTHER" id="PTHR42923:SF3">
    <property type="entry name" value="PROTOPORPHYRINOGEN OXIDASE"/>
    <property type="match status" value="1"/>
</dbReference>
<dbReference type="SUPFAM" id="SSF51905">
    <property type="entry name" value="FAD/NAD(P)-binding domain"/>
    <property type="match status" value="1"/>
</dbReference>
<reference evidence="8 9" key="1">
    <citation type="submission" date="2016-06" db="EMBL/GenBank/DDBJ databases">
        <title>Insight into the functional genes involving in sulfur oxidation in Pearl River water.</title>
        <authorList>
            <person name="Luo J."/>
            <person name="Tan X."/>
            <person name="Lin W."/>
        </authorList>
    </citation>
    <scope>NUCLEOTIDE SEQUENCE [LARGE SCALE GENOMIC DNA]</scope>
    <source>
        <strain evidence="8 9">LS2</strain>
    </source>
</reference>
<organism evidence="8 9">
    <name type="scientific">Halothiobacillus diazotrophicus</name>
    <dbReference type="NCBI Taxonomy" id="1860122"/>
    <lineage>
        <taxon>Bacteria</taxon>
        <taxon>Pseudomonadati</taxon>
        <taxon>Pseudomonadota</taxon>
        <taxon>Gammaproteobacteria</taxon>
        <taxon>Chromatiales</taxon>
        <taxon>Halothiobacillaceae</taxon>
        <taxon>Halothiobacillus</taxon>
    </lineage>
</organism>
<dbReference type="EMBL" id="CP016027">
    <property type="protein sequence ID" value="ANJ68502.1"/>
    <property type="molecule type" value="Genomic_DNA"/>
</dbReference>
<feature type="domain" description="Amine oxidase" evidence="7">
    <location>
        <begin position="1"/>
        <end position="440"/>
    </location>
</feature>
<dbReference type="GO" id="GO:0004729">
    <property type="term" value="F:oxygen-dependent protoporphyrinogen oxidase activity"/>
    <property type="evidence" value="ECO:0007669"/>
    <property type="project" value="InterPro"/>
</dbReference>
<proteinExistence type="predicted"/>
<evidence type="ECO:0000313" key="8">
    <source>
        <dbReference type="EMBL" id="ANJ68502.1"/>
    </source>
</evidence>
<keyword evidence="4" id="KW-0560">Oxidoreductase</keyword>
<dbReference type="Proteomes" id="UP000078596">
    <property type="component" value="Chromosome"/>
</dbReference>
<keyword evidence="2" id="KW-0285">Flavoprotein</keyword>
<comment type="pathway">
    <text evidence="6">Porphyrin-containing compound metabolism.</text>
</comment>
<evidence type="ECO:0000256" key="3">
    <source>
        <dbReference type="ARBA" id="ARBA00022827"/>
    </source>
</evidence>
<keyword evidence="3" id="KW-0274">FAD</keyword>
<dbReference type="GO" id="GO:0006783">
    <property type="term" value="P:heme biosynthetic process"/>
    <property type="evidence" value="ECO:0007669"/>
    <property type="project" value="UniProtKB-KW"/>
</dbReference>
<evidence type="ECO:0000256" key="4">
    <source>
        <dbReference type="ARBA" id="ARBA00023002"/>
    </source>
</evidence>
<dbReference type="Pfam" id="PF01593">
    <property type="entry name" value="Amino_oxidase"/>
    <property type="match status" value="1"/>
</dbReference>
<gene>
    <name evidence="8" type="ORF">A9404_12950</name>
</gene>
<dbReference type="Gene3D" id="3.50.50.60">
    <property type="entry name" value="FAD/NAD(P)-binding domain"/>
    <property type="match status" value="1"/>
</dbReference>
<dbReference type="SUPFAM" id="SSF54373">
    <property type="entry name" value="FAD-linked reductases, C-terminal domain"/>
    <property type="match status" value="1"/>
</dbReference>
<dbReference type="Gene3D" id="1.10.3110.10">
    <property type="entry name" value="protoporphyrinogen ix oxidase, domain 3"/>
    <property type="match status" value="1"/>
</dbReference>
<evidence type="ECO:0000256" key="2">
    <source>
        <dbReference type="ARBA" id="ARBA00022630"/>
    </source>
</evidence>
<dbReference type="PANTHER" id="PTHR42923">
    <property type="entry name" value="PROTOPORPHYRINOGEN OXIDASE"/>
    <property type="match status" value="1"/>
</dbReference>
<dbReference type="KEGG" id="haz:A9404_12950"/>
<dbReference type="AlphaFoldDB" id="A0A191ZKY6"/>
<protein>
    <submittedName>
        <fullName evidence="8">Protoporphyrinogen oxidase</fullName>
    </submittedName>
</protein>
<dbReference type="InterPro" id="IPR002937">
    <property type="entry name" value="Amino_oxidase"/>
</dbReference>
<accession>A0A191ZKY6</accession>
<dbReference type="Gene3D" id="3.90.660.20">
    <property type="entry name" value="Protoporphyrinogen oxidase, mitochondrial, domain 2"/>
    <property type="match status" value="1"/>
</dbReference>
<dbReference type="InterPro" id="IPR036188">
    <property type="entry name" value="FAD/NAD-bd_sf"/>
</dbReference>
<dbReference type="STRING" id="1860122.A9404_12950"/>
<keyword evidence="5" id="KW-0350">Heme biosynthesis</keyword>
<evidence type="ECO:0000256" key="5">
    <source>
        <dbReference type="ARBA" id="ARBA00023133"/>
    </source>
</evidence>
<dbReference type="NCBIfam" id="TIGR00562">
    <property type="entry name" value="proto_IX_ox"/>
    <property type="match status" value="1"/>
</dbReference>